<gene>
    <name evidence="2" type="ORF">GCM10011396_24840</name>
</gene>
<evidence type="ECO:0000256" key="1">
    <source>
        <dbReference type="SAM" id="MobiDB-lite"/>
    </source>
</evidence>
<dbReference type="InterPro" id="IPR045538">
    <property type="entry name" value="CIS_TMP"/>
</dbReference>
<dbReference type="EMBL" id="BMED01000002">
    <property type="protein sequence ID" value="GGC76648.1"/>
    <property type="molecule type" value="Genomic_DNA"/>
</dbReference>
<dbReference type="Proteomes" id="UP000637423">
    <property type="component" value="Unassembled WGS sequence"/>
</dbReference>
<protein>
    <submittedName>
        <fullName evidence="2">Uncharacterized protein</fullName>
    </submittedName>
</protein>
<feature type="region of interest" description="Disordered" evidence="1">
    <location>
        <begin position="304"/>
        <end position="332"/>
    </location>
</feature>
<organism evidence="2 3">
    <name type="scientific">Undibacterium terreum</name>
    <dbReference type="NCBI Taxonomy" id="1224302"/>
    <lineage>
        <taxon>Bacteria</taxon>
        <taxon>Pseudomonadati</taxon>
        <taxon>Pseudomonadota</taxon>
        <taxon>Betaproteobacteria</taxon>
        <taxon>Burkholderiales</taxon>
        <taxon>Oxalobacteraceae</taxon>
        <taxon>Undibacterium</taxon>
    </lineage>
</organism>
<name>A0A916UMT3_9BURK</name>
<keyword evidence="3" id="KW-1185">Reference proteome</keyword>
<reference evidence="2" key="2">
    <citation type="submission" date="2020-09" db="EMBL/GenBank/DDBJ databases">
        <authorList>
            <person name="Sun Q."/>
            <person name="Zhou Y."/>
        </authorList>
    </citation>
    <scope>NUCLEOTIDE SEQUENCE</scope>
    <source>
        <strain evidence="2">CGMCC 1.10998</strain>
    </source>
</reference>
<dbReference type="Pfam" id="PF19268">
    <property type="entry name" value="CIS_TMP"/>
    <property type="match status" value="2"/>
</dbReference>
<comment type="caution">
    <text evidence="2">The sequence shown here is derived from an EMBL/GenBank/DDBJ whole genome shotgun (WGS) entry which is preliminary data.</text>
</comment>
<reference evidence="2" key="1">
    <citation type="journal article" date="2014" name="Int. J. Syst. Evol. Microbiol.">
        <title>Complete genome sequence of Corynebacterium casei LMG S-19264T (=DSM 44701T), isolated from a smear-ripened cheese.</title>
        <authorList>
            <consortium name="US DOE Joint Genome Institute (JGI-PGF)"/>
            <person name="Walter F."/>
            <person name="Albersmeier A."/>
            <person name="Kalinowski J."/>
            <person name="Ruckert C."/>
        </authorList>
    </citation>
    <scope>NUCLEOTIDE SEQUENCE</scope>
    <source>
        <strain evidence="2">CGMCC 1.10998</strain>
    </source>
</reference>
<evidence type="ECO:0000313" key="3">
    <source>
        <dbReference type="Proteomes" id="UP000637423"/>
    </source>
</evidence>
<sequence length="1988" mass="219173">MRPLNLIHGLTFDFSFAGTTMDGLSLADWIKTALLPVIEETIEQHDRKNQLRRIDRLEIDLGTVSQLESQHESQHESQCDSQTELVRRLFAKLSAALSLSLEDATVTSLVEEREHAQGEHFLNFLRTGSLAWAVSADPRLAHRHLLQQLLESSQAADVLQTVIREPQMLIRLVRQFDSAELSGIARVLFHSWPEQERASALEWISLELLCQHGVEMKTEMRAEMFWRWLLLKSKRAAISVIELMQSWAQALGQAQGQTQESLLLSYEKLLENGGHSPALMQQILLIRQDVSKLAHQPVRQSGLDQAAAYPGRQNPEQRRNSGDLPPIAQAAVGNGNNNGGADFIAPDAVFTRPEIAIIKRGLDAGDFSLLLPFWHRLLVQAPQHLHAEHPQLWRTWLAQFDDDVLFDILSAIQVESAWVMERLAGLVSRDYLYALLKPVLPEWFAVAPGQLAPQRVLDHVWARVLHAAPDKASQILALFDAGAHMDDITISADNRQAGTGDKAFLPTDTATSHSVQGNGQDLLNEMGSKSKAEALTASAPEKENAENTQAQQDHLINAAGKAIAHGVAGTDLEAMLRQGDAAQLARIWHRVLTSQRQQFRDIWQQLSGDMRRSTIDHLVKQLNFEQQLDLASLLQPQIAALLVQLQKKLPALLSAQGPAYGKEKTGDPSASFAIGAASIPVITADIMESALECLLNTDIASVTPDGLMKLVIQKLGGRFAAGKHIWAMTDEVRVERQLAAVLQVLNDRVLQSGEIRKSDTPVFSSESGEAISHAAAASTGSAAPASPEYLAQNSGSLIDPSLANFRDWQQQRINLLELPMTLGDLRQWLNWWLMHDPLHANQDCSLMLDVIDSQCGQAGDPVLFMKLVLQSLHFDGVLDMEALALQAQQQPAYRDIPLKENGQREYAGNEDLREGESPELAGPAESSEIQAYETLANTLDKALEAALQSQDKLKDFVAQSLRLDVQLHALNSAQLHLLVRTWIQFQQAPETISILLVAIEEKALLAISAHVFFRRLLQQLASEETIDLEQILLASDGDSQLPERLERNAGVSALATPFAADMHSATADSGKPPAGHTLDSEFYVLLESQLAQTKLAALLTDTRFRVWLVQWISLHLADGNAGSALRAYENRYRGRIGPSYFLAQILSQLRKYLPQGLLKEFSHITDQNFGVTAVAWTELDECLSIPGQASFVTELDSIFARVQWRGLDASPVKAPAGAPVPTQESTLPEQVQQSLPQRLANAMLKADFNLLHAIWPEIIDCHADLLAQAARHYLRRADLRERLIANTDVGMLKELLNALSAPVYQLVAPILQHDAQCNAMLAAPLALSEFQGRVLRFAFTQAMEDSLPLQHDSALWMQSLLQFLHSPGSQDMSQDQFAQSALAWREVLQVQVQSTAHSAKPGGPDSSLQGPTSSITALPLIQMLERALFGNQYLAAVQQCMREQADGRMEDTTALPLRQMLIKELGDSYPELTDQIFTGSEISEAEPASFSAGEWQSLIHAQLARHDAQVQERFWQAFIDVLPMQTAAGAPGTESGRDSRIAQPVIGTLFDFALQGTSSESELQLALFAGISAFQAGPGGRKRQKDGLLPAPPPKADEPAEIFVQTEISDSLRETVASEALISILLMRQVTLNNTEEASIGLLLERLIANRAQKLQGALKSALSHPQAIDRLARIVPGVTLARLFALIRPRLAAQLAPMLREVAGSLSIAFSGTPLTLGLDIWRAIYQAALLNGPPASPTVFLRDFVSRLAELHPHAGADGWLKKITERNASFTAWAAASSITRDEAMAQLLQPLDEGKSARQPSMKRPLPARKEDVPVLAHGDSNISNAGLVIIAPYVQRLFNLLNITEDGHFVSDEALQRAVHLLQYAVTGEESTPEYQLMLNKLLCGAPDGLPIVRGIAMTQQERDTIEQMLTGVIAHWSAIGNTSISGLRETFLRREGNLHFQEEAWRLKIPQGSFDMLLDRLPWSFSLIKFPWMAGPLHVTWR</sequence>
<accession>A0A916UMT3</accession>
<dbReference type="RefSeq" id="WP_188566351.1">
    <property type="nucleotide sequence ID" value="NZ_BMED01000002.1"/>
</dbReference>
<feature type="region of interest" description="Disordered" evidence="1">
    <location>
        <begin position="1577"/>
        <end position="1596"/>
    </location>
</feature>
<evidence type="ECO:0000313" key="2">
    <source>
        <dbReference type="EMBL" id="GGC76648.1"/>
    </source>
</evidence>
<proteinExistence type="predicted"/>
<feature type="region of interest" description="Disordered" evidence="1">
    <location>
        <begin position="499"/>
        <end position="523"/>
    </location>
</feature>
<feature type="compositionally biased region" description="Polar residues" evidence="1">
    <location>
        <begin position="508"/>
        <end position="521"/>
    </location>
</feature>